<keyword evidence="2" id="KW-1064">Adaptive immunity</keyword>
<protein>
    <recommendedName>
        <fullName evidence="5">Ig-like domain-containing protein</fullName>
    </recommendedName>
</protein>
<feature type="domain" description="Ig-like" evidence="5">
    <location>
        <begin position="18"/>
        <end position="111"/>
    </location>
</feature>
<comment type="caution">
    <text evidence="6">The sequence shown here is derived from an EMBL/GenBank/DDBJ whole genome shotgun (WGS) entry which is preliminary data.</text>
</comment>
<dbReference type="InterPro" id="IPR036179">
    <property type="entry name" value="Ig-like_dom_sf"/>
</dbReference>
<accession>A0ABV0T2J1</accession>
<dbReference type="Pfam" id="PF07686">
    <property type="entry name" value="V-set"/>
    <property type="match status" value="1"/>
</dbReference>
<dbReference type="InterPro" id="IPR007110">
    <property type="entry name" value="Ig-like_dom"/>
</dbReference>
<evidence type="ECO:0000256" key="1">
    <source>
        <dbReference type="ARBA" id="ARBA00022859"/>
    </source>
</evidence>
<dbReference type="EMBL" id="JAHRIQ010017684">
    <property type="protein sequence ID" value="MEQ2227102.1"/>
    <property type="molecule type" value="Genomic_DNA"/>
</dbReference>
<evidence type="ECO:0000313" key="6">
    <source>
        <dbReference type="EMBL" id="MEQ2227102.1"/>
    </source>
</evidence>
<evidence type="ECO:0000256" key="4">
    <source>
        <dbReference type="SAM" id="SignalP"/>
    </source>
</evidence>
<dbReference type="PANTHER" id="PTHR23266">
    <property type="entry name" value="IMMUNOGLOBULIN HEAVY CHAIN"/>
    <property type="match status" value="1"/>
</dbReference>
<evidence type="ECO:0000256" key="3">
    <source>
        <dbReference type="ARBA" id="ARBA00043265"/>
    </source>
</evidence>
<dbReference type="SMART" id="SM00406">
    <property type="entry name" value="IGv"/>
    <property type="match status" value="1"/>
</dbReference>
<keyword evidence="4" id="KW-0732">Signal</keyword>
<dbReference type="PROSITE" id="PS50835">
    <property type="entry name" value="IG_LIKE"/>
    <property type="match status" value="1"/>
</dbReference>
<feature type="signal peptide" evidence="4">
    <location>
        <begin position="1"/>
        <end position="18"/>
    </location>
</feature>
<evidence type="ECO:0000259" key="5">
    <source>
        <dbReference type="PROSITE" id="PS50835"/>
    </source>
</evidence>
<feature type="chain" id="PRO_5046003169" description="Ig-like domain-containing protein" evidence="4">
    <location>
        <begin position="19"/>
        <end position="111"/>
    </location>
</feature>
<reference evidence="6 7" key="1">
    <citation type="submission" date="2021-06" db="EMBL/GenBank/DDBJ databases">
        <authorList>
            <person name="Palmer J.M."/>
        </authorList>
    </citation>
    <scope>NUCLEOTIDE SEQUENCE [LARGE SCALE GENOMIC DNA]</scope>
    <source>
        <strain evidence="7">if_2019</strain>
        <tissue evidence="6">Muscle</tissue>
    </source>
</reference>
<organism evidence="6 7">
    <name type="scientific">Ilyodon furcidens</name>
    <name type="common">goldbreast splitfin</name>
    <dbReference type="NCBI Taxonomy" id="33524"/>
    <lineage>
        <taxon>Eukaryota</taxon>
        <taxon>Metazoa</taxon>
        <taxon>Chordata</taxon>
        <taxon>Craniata</taxon>
        <taxon>Vertebrata</taxon>
        <taxon>Euteleostomi</taxon>
        <taxon>Actinopterygii</taxon>
        <taxon>Neopterygii</taxon>
        <taxon>Teleostei</taxon>
        <taxon>Neoteleostei</taxon>
        <taxon>Acanthomorphata</taxon>
        <taxon>Ovalentaria</taxon>
        <taxon>Atherinomorphae</taxon>
        <taxon>Cyprinodontiformes</taxon>
        <taxon>Goodeidae</taxon>
        <taxon>Ilyodon</taxon>
    </lineage>
</organism>
<dbReference type="InterPro" id="IPR050199">
    <property type="entry name" value="IgHV"/>
</dbReference>
<dbReference type="InterPro" id="IPR013783">
    <property type="entry name" value="Ig-like_fold"/>
</dbReference>
<dbReference type="Proteomes" id="UP001482620">
    <property type="component" value="Unassembled WGS sequence"/>
</dbReference>
<dbReference type="InterPro" id="IPR013106">
    <property type="entry name" value="Ig_V-set"/>
</dbReference>
<proteinExistence type="predicted"/>
<sequence length="111" mass="12046">MFSITMLLLLATGSGVRSETLRQPSSASALPGGSLQVTCQVSYSVSTYVTAWVRQPAGKGLEWISSDTTIKDSLKSKFSVNLDESNDIVTLNGQNMQPEDSAVYYCARYPQ</sequence>
<keyword evidence="1" id="KW-0391">Immunity</keyword>
<dbReference type="Gene3D" id="2.60.40.10">
    <property type="entry name" value="Immunoglobulins"/>
    <property type="match status" value="1"/>
</dbReference>
<evidence type="ECO:0000256" key="2">
    <source>
        <dbReference type="ARBA" id="ARBA00023130"/>
    </source>
</evidence>
<gene>
    <name evidence="6" type="ORF">ILYODFUR_034244</name>
</gene>
<dbReference type="SUPFAM" id="SSF48726">
    <property type="entry name" value="Immunoglobulin"/>
    <property type="match status" value="1"/>
</dbReference>
<evidence type="ECO:0000313" key="7">
    <source>
        <dbReference type="Proteomes" id="UP001482620"/>
    </source>
</evidence>
<keyword evidence="7" id="KW-1185">Reference proteome</keyword>
<name>A0ABV0T2J1_9TELE</name>
<keyword evidence="3" id="KW-1280">Immunoglobulin</keyword>